<keyword evidence="1" id="KW-0472">Membrane</keyword>
<reference evidence="2 3" key="1">
    <citation type="submission" date="2019-04" db="EMBL/GenBank/DDBJ databases">
        <title>Azoarcus nasutitermitis sp. nov. isolated from termite nest.</title>
        <authorList>
            <person name="Lin S.-Y."/>
            <person name="Hameed A."/>
            <person name="Hsu Y.-H."/>
            <person name="Young C.-C."/>
        </authorList>
    </citation>
    <scope>NUCLEOTIDE SEQUENCE [LARGE SCALE GENOMIC DNA]</scope>
    <source>
        <strain evidence="2 3">CC-YHH838</strain>
    </source>
</reference>
<name>A0A4S4ASN8_9RHOO</name>
<evidence type="ECO:0000313" key="3">
    <source>
        <dbReference type="Proteomes" id="UP000308430"/>
    </source>
</evidence>
<comment type="caution">
    <text evidence="2">The sequence shown here is derived from an EMBL/GenBank/DDBJ whole genome shotgun (WGS) entry which is preliminary data.</text>
</comment>
<gene>
    <name evidence="2" type="ORF">E6C76_16485</name>
</gene>
<dbReference type="EMBL" id="SSOC01000006">
    <property type="protein sequence ID" value="THF62864.1"/>
    <property type="molecule type" value="Genomic_DNA"/>
</dbReference>
<keyword evidence="1" id="KW-0812">Transmembrane</keyword>
<dbReference type="RefSeq" id="WP_136349345.1">
    <property type="nucleotide sequence ID" value="NZ_SSOC01000006.1"/>
</dbReference>
<proteinExistence type="predicted"/>
<sequence length="131" mass="14535">MDTHCPHCSQDLRKQRVLAPERDNAVAAGEATHWCPVCRGGLVLNTHPAELKQSIWLDPEIAVYLCLGSAIAVSMILAGWVPPLISFFVVVVTYVAGAIAHRAYFYEVTLADWPRYRAASLRFIEQISPKS</sequence>
<protein>
    <submittedName>
        <fullName evidence="2">Uncharacterized protein</fullName>
    </submittedName>
</protein>
<feature type="transmembrane region" description="Helical" evidence="1">
    <location>
        <begin position="87"/>
        <end position="105"/>
    </location>
</feature>
<accession>A0A4S4ASN8</accession>
<keyword evidence="1" id="KW-1133">Transmembrane helix</keyword>
<evidence type="ECO:0000313" key="2">
    <source>
        <dbReference type="EMBL" id="THF62864.1"/>
    </source>
</evidence>
<evidence type="ECO:0000256" key="1">
    <source>
        <dbReference type="SAM" id="Phobius"/>
    </source>
</evidence>
<keyword evidence="3" id="KW-1185">Reference proteome</keyword>
<feature type="transmembrane region" description="Helical" evidence="1">
    <location>
        <begin position="61"/>
        <end position="81"/>
    </location>
</feature>
<dbReference type="AlphaFoldDB" id="A0A4S4ASN8"/>
<organism evidence="2 3">
    <name type="scientific">Pseudothauera nasutitermitis</name>
    <dbReference type="NCBI Taxonomy" id="2565930"/>
    <lineage>
        <taxon>Bacteria</taxon>
        <taxon>Pseudomonadati</taxon>
        <taxon>Pseudomonadota</taxon>
        <taxon>Betaproteobacteria</taxon>
        <taxon>Rhodocyclales</taxon>
        <taxon>Zoogloeaceae</taxon>
        <taxon>Pseudothauera</taxon>
    </lineage>
</organism>
<dbReference type="Proteomes" id="UP000308430">
    <property type="component" value="Unassembled WGS sequence"/>
</dbReference>